<keyword evidence="3" id="KW-1185">Reference proteome</keyword>
<keyword evidence="1" id="KW-0812">Transmembrane</keyword>
<protein>
    <submittedName>
        <fullName evidence="2">Uncharacterized protein</fullName>
    </submittedName>
</protein>
<sequence>MFNIHLGDGGLRVYKLELLMVGLNLAKFGTSTVVSKLDGEDGRIVLKAQVHYFLLILLIKVVMLLTAGLL</sequence>
<dbReference type="AlphaFoldDB" id="A0A5N5HRG7"/>
<evidence type="ECO:0000313" key="2">
    <source>
        <dbReference type="EMBL" id="KAB2628742.1"/>
    </source>
</evidence>
<evidence type="ECO:0000256" key="1">
    <source>
        <dbReference type="SAM" id="Phobius"/>
    </source>
</evidence>
<accession>A0A5N5HRG7</accession>
<evidence type="ECO:0000313" key="3">
    <source>
        <dbReference type="Proteomes" id="UP000327157"/>
    </source>
</evidence>
<organism evidence="2 3">
    <name type="scientific">Pyrus ussuriensis x Pyrus communis</name>
    <dbReference type="NCBI Taxonomy" id="2448454"/>
    <lineage>
        <taxon>Eukaryota</taxon>
        <taxon>Viridiplantae</taxon>
        <taxon>Streptophyta</taxon>
        <taxon>Embryophyta</taxon>
        <taxon>Tracheophyta</taxon>
        <taxon>Spermatophyta</taxon>
        <taxon>Magnoliopsida</taxon>
        <taxon>eudicotyledons</taxon>
        <taxon>Gunneridae</taxon>
        <taxon>Pentapetalae</taxon>
        <taxon>rosids</taxon>
        <taxon>fabids</taxon>
        <taxon>Rosales</taxon>
        <taxon>Rosaceae</taxon>
        <taxon>Amygdaloideae</taxon>
        <taxon>Maleae</taxon>
        <taxon>Pyrus</taxon>
    </lineage>
</organism>
<proteinExistence type="predicted"/>
<keyword evidence="1" id="KW-1133">Transmembrane helix</keyword>
<comment type="caution">
    <text evidence="2">The sequence shown here is derived from an EMBL/GenBank/DDBJ whole genome shotgun (WGS) entry which is preliminary data.</text>
</comment>
<reference evidence="2 3" key="3">
    <citation type="submission" date="2019-11" db="EMBL/GenBank/DDBJ databases">
        <title>A de novo genome assembly of a pear dwarfing rootstock.</title>
        <authorList>
            <person name="Wang F."/>
            <person name="Wang J."/>
            <person name="Li S."/>
            <person name="Zhang Y."/>
            <person name="Fang M."/>
            <person name="Ma L."/>
            <person name="Zhao Y."/>
            <person name="Jiang S."/>
        </authorList>
    </citation>
    <scope>NUCLEOTIDE SEQUENCE [LARGE SCALE GENOMIC DNA]</scope>
    <source>
        <strain evidence="2">S2</strain>
        <tissue evidence="2">Leaf</tissue>
    </source>
</reference>
<gene>
    <name evidence="2" type="ORF">D8674_033537</name>
</gene>
<reference evidence="3" key="2">
    <citation type="submission" date="2019-10" db="EMBL/GenBank/DDBJ databases">
        <title>A de novo genome assembly of a pear dwarfing rootstock.</title>
        <authorList>
            <person name="Wang F."/>
            <person name="Wang J."/>
            <person name="Li S."/>
            <person name="Zhang Y."/>
            <person name="Fang M."/>
            <person name="Ma L."/>
            <person name="Zhao Y."/>
            <person name="Jiang S."/>
        </authorList>
    </citation>
    <scope>NUCLEOTIDE SEQUENCE [LARGE SCALE GENOMIC DNA]</scope>
</reference>
<dbReference type="EMBL" id="SMOL01000148">
    <property type="protein sequence ID" value="KAB2628742.1"/>
    <property type="molecule type" value="Genomic_DNA"/>
</dbReference>
<reference evidence="2 3" key="1">
    <citation type="submission" date="2019-09" db="EMBL/GenBank/DDBJ databases">
        <authorList>
            <person name="Ou C."/>
        </authorList>
    </citation>
    <scope>NUCLEOTIDE SEQUENCE [LARGE SCALE GENOMIC DNA]</scope>
    <source>
        <strain evidence="2">S2</strain>
        <tissue evidence="2">Leaf</tissue>
    </source>
</reference>
<dbReference type="Proteomes" id="UP000327157">
    <property type="component" value="Chromosome 8"/>
</dbReference>
<feature type="transmembrane region" description="Helical" evidence="1">
    <location>
        <begin position="50"/>
        <end position="69"/>
    </location>
</feature>
<name>A0A5N5HRG7_9ROSA</name>
<keyword evidence="1" id="KW-0472">Membrane</keyword>